<feature type="transmembrane region" description="Helical" evidence="6">
    <location>
        <begin position="269"/>
        <end position="291"/>
    </location>
</feature>
<keyword evidence="4 6" id="KW-1133">Transmembrane helix</keyword>
<protein>
    <submittedName>
        <fullName evidence="8">Pilus assembly protein TadC</fullName>
    </submittedName>
</protein>
<evidence type="ECO:0000256" key="3">
    <source>
        <dbReference type="ARBA" id="ARBA00022692"/>
    </source>
</evidence>
<keyword evidence="2" id="KW-1003">Cell membrane</keyword>
<evidence type="ECO:0000259" key="7">
    <source>
        <dbReference type="Pfam" id="PF00482"/>
    </source>
</evidence>
<comment type="caution">
    <text evidence="8">The sequence shown here is derived from an EMBL/GenBank/DDBJ whole genome shotgun (WGS) entry which is preliminary data.</text>
</comment>
<dbReference type="PANTHER" id="PTHR35007">
    <property type="entry name" value="INTEGRAL MEMBRANE PROTEIN-RELATED"/>
    <property type="match status" value="1"/>
</dbReference>
<evidence type="ECO:0000256" key="1">
    <source>
        <dbReference type="ARBA" id="ARBA00004651"/>
    </source>
</evidence>
<dbReference type="EMBL" id="BSOW01000010">
    <property type="protein sequence ID" value="GLR86599.1"/>
    <property type="molecule type" value="Genomic_DNA"/>
</dbReference>
<organism evidence="8 9">
    <name type="scientific">Bradyrhizobium iriomotense</name>
    <dbReference type="NCBI Taxonomy" id="441950"/>
    <lineage>
        <taxon>Bacteria</taxon>
        <taxon>Pseudomonadati</taxon>
        <taxon>Pseudomonadota</taxon>
        <taxon>Alphaproteobacteria</taxon>
        <taxon>Hyphomicrobiales</taxon>
        <taxon>Nitrobacteraceae</taxon>
        <taxon>Bradyrhizobium</taxon>
    </lineage>
</organism>
<reference evidence="9" key="1">
    <citation type="journal article" date="2019" name="Int. J. Syst. Evol. Microbiol.">
        <title>The Global Catalogue of Microorganisms (GCM) 10K type strain sequencing project: providing services to taxonomists for standard genome sequencing and annotation.</title>
        <authorList>
            <consortium name="The Broad Institute Genomics Platform"/>
            <consortium name="The Broad Institute Genome Sequencing Center for Infectious Disease"/>
            <person name="Wu L."/>
            <person name="Ma J."/>
        </authorList>
    </citation>
    <scope>NUCLEOTIDE SEQUENCE [LARGE SCALE GENOMIC DNA]</scope>
    <source>
        <strain evidence="9">NBRC 102520</strain>
    </source>
</reference>
<evidence type="ECO:0000256" key="6">
    <source>
        <dbReference type="SAM" id="Phobius"/>
    </source>
</evidence>
<feature type="transmembrane region" description="Helical" evidence="6">
    <location>
        <begin position="6"/>
        <end position="24"/>
    </location>
</feature>
<feature type="transmembrane region" description="Helical" evidence="6">
    <location>
        <begin position="122"/>
        <end position="144"/>
    </location>
</feature>
<feature type="transmembrane region" description="Helical" evidence="6">
    <location>
        <begin position="94"/>
        <end position="116"/>
    </location>
</feature>
<comment type="subcellular location">
    <subcellularLocation>
        <location evidence="1">Cell membrane</location>
        <topology evidence="1">Multi-pass membrane protein</topology>
    </subcellularLocation>
</comment>
<evidence type="ECO:0000256" key="4">
    <source>
        <dbReference type="ARBA" id="ARBA00022989"/>
    </source>
</evidence>
<sequence length="303" mass="33290">MTLGLSLVALAIALAAVTAVLMIHELHIRALNVRVSNAVLGVPSRSASFRDVTGWLSSLGTRYRRFYSAENLDQLRTIVQSSGLNPHRTMSIWIGLKTVSMFLFPVTALLVGQLLGKPLSDVLIFSLIGVVIGIMGPRLILLVLRRRFNAAIRQGTPDMIDLLVVCSEAGMGLESALERVAEEMNQTNPAMARVLYGLLDDLRILPNRSEAFEKMALTSEGLRRFGTMVSQSLQYGTPLGQALRSIAIDLRRERITNLEERAHKLGAKLTIPMVLFLLPAMFVILGGSPFLHLVRTFSSISVK</sequence>
<dbReference type="RefSeq" id="WP_284267134.1">
    <property type="nucleotide sequence ID" value="NZ_BSOW01000010.1"/>
</dbReference>
<evidence type="ECO:0000256" key="2">
    <source>
        <dbReference type="ARBA" id="ARBA00022475"/>
    </source>
</evidence>
<dbReference type="InterPro" id="IPR018076">
    <property type="entry name" value="T2SS_GspF_dom"/>
</dbReference>
<feature type="domain" description="Type II secretion system protein GspF" evidence="7">
    <location>
        <begin position="160"/>
        <end position="285"/>
    </location>
</feature>
<evidence type="ECO:0000313" key="8">
    <source>
        <dbReference type="EMBL" id="GLR86599.1"/>
    </source>
</evidence>
<dbReference type="PANTHER" id="PTHR35007:SF2">
    <property type="entry name" value="PILUS ASSEMBLE PROTEIN"/>
    <property type="match status" value="1"/>
</dbReference>
<proteinExistence type="predicted"/>
<evidence type="ECO:0000256" key="5">
    <source>
        <dbReference type="ARBA" id="ARBA00023136"/>
    </source>
</evidence>
<name>A0ABQ6AZT1_9BRAD</name>
<keyword evidence="9" id="KW-1185">Reference proteome</keyword>
<evidence type="ECO:0000313" key="9">
    <source>
        <dbReference type="Proteomes" id="UP001156905"/>
    </source>
</evidence>
<dbReference type="Pfam" id="PF00482">
    <property type="entry name" value="T2SSF"/>
    <property type="match status" value="1"/>
</dbReference>
<keyword evidence="5 6" id="KW-0472">Membrane</keyword>
<keyword evidence="3 6" id="KW-0812">Transmembrane</keyword>
<gene>
    <name evidence="8" type="ORF">GCM10007857_33100</name>
</gene>
<dbReference type="Proteomes" id="UP001156905">
    <property type="component" value="Unassembled WGS sequence"/>
</dbReference>
<accession>A0ABQ6AZT1</accession>